<dbReference type="EMBL" id="JACSZT010000023">
    <property type="protein sequence ID" value="MBC6499828.1"/>
    <property type="molecule type" value="Genomic_DNA"/>
</dbReference>
<protein>
    <recommendedName>
        <fullName evidence="4">LtrC-like protein</fullName>
    </recommendedName>
</protein>
<proteinExistence type="predicted"/>
<feature type="region of interest" description="Disordered" evidence="1">
    <location>
        <begin position="542"/>
        <end position="573"/>
    </location>
</feature>
<evidence type="ECO:0000313" key="2">
    <source>
        <dbReference type="EMBL" id="MBC6499828.1"/>
    </source>
</evidence>
<reference evidence="2" key="1">
    <citation type="submission" date="2020-08" db="EMBL/GenBank/DDBJ databases">
        <title>Complete genome sequence of Weissella confusa strain FS54 provides insights into metabolic potential.</title>
        <authorList>
            <person name="Fhoula I."/>
            <person name="Najjari A."/>
            <person name="Lekired A."/>
            <person name="Bessrour-Aouam N."/>
            <person name="Jaballah S."/>
            <person name="Klibi N."/>
            <person name="Ouzari H.-I."/>
        </authorList>
    </citation>
    <scope>NUCLEOTIDE SEQUENCE</scope>
    <source>
        <strain evidence="2">FS54</strain>
    </source>
</reference>
<gene>
    <name evidence="2" type="ORF">H7R52_18990</name>
</gene>
<accession>A0A923NJF4</accession>
<evidence type="ECO:0000313" key="3">
    <source>
        <dbReference type="Proteomes" id="UP000650485"/>
    </source>
</evidence>
<sequence length="606" mass="68989">MVNKQESEAWKQKLIDDAEQEILNLTDSDKFKEYLTTLSKFSYYSQRNINMVHSQNPDATLIAGFKKWQSDFNRTVNKGEKSMRILAPMIKKLTPEEQIKHNTIADSKIVGYRYVPVFDISQTSGDPVLTAHDFVSENLKDTTNVDRLYTEFKAYLNDNTDLNVSERPLAELNQAKGYFRPSTNEIVIGGDEPNSVLKLKTLYHEYAHSQLHGLNAEFANRPRQFKETQAEAVGYVAMKNLGIDTKEYSLGYVATWAQDKEVIKSAIAEIHEVSSKTIDISNELVEKLDLNLENEQVQNKDQNLSDDLESVAEEHLIVKADSAVEAVQKLYNNDLESAIQDTFTLSDNLSEEEKQTYLTTSDWEDVVNIERSNNALNYLGNGLYSDEYLVPDLDNPYQENTRILNQNVNRQVEAVPESDIKIADYATGTIDGQSIDITDVDYFSEKPFEGFDLRQASDIEIKALAYNLLAQSKDTVDQIATMNESDEELSYWQNDYDNEKESYTIIADELQSRGIKVPDKLDYFDNRDSFERLKANIANEVNNQSNNLTQTTPETAQNKPSKPVLNQTANSTEDINKGIQYEMKRIASDNDIKPTIQRSQSSEQSL</sequence>
<dbReference type="Proteomes" id="UP000650485">
    <property type="component" value="Unassembled WGS sequence"/>
</dbReference>
<comment type="caution">
    <text evidence="2">The sequence shown here is derived from an EMBL/GenBank/DDBJ whole genome shotgun (WGS) entry which is preliminary data.</text>
</comment>
<organism evidence="2 3">
    <name type="scientific">Weissella confusa</name>
    <name type="common">Lactobacillus confusus</name>
    <dbReference type="NCBI Taxonomy" id="1583"/>
    <lineage>
        <taxon>Bacteria</taxon>
        <taxon>Bacillati</taxon>
        <taxon>Bacillota</taxon>
        <taxon>Bacilli</taxon>
        <taxon>Lactobacillales</taxon>
        <taxon>Lactobacillaceae</taxon>
        <taxon>Weissella</taxon>
    </lineage>
</organism>
<dbReference type="AlphaFoldDB" id="A0A923NJF4"/>
<evidence type="ECO:0000256" key="1">
    <source>
        <dbReference type="SAM" id="MobiDB-lite"/>
    </source>
</evidence>
<evidence type="ECO:0008006" key="4">
    <source>
        <dbReference type="Google" id="ProtNLM"/>
    </source>
</evidence>
<name>A0A923NJF4_WEICO</name>